<feature type="compositionally biased region" description="Acidic residues" evidence="1">
    <location>
        <begin position="154"/>
        <end position="166"/>
    </location>
</feature>
<organism evidence="2 3">
    <name type="scientific">Apiospora arundinis</name>
    <dbReference type="NCBI Taxonomy" id="335852"/>
    <lineage>
        <taxon>Eukaryota</taxon>
        <taxon>Fungi</taxon>
        <taxon>Dikarya</taxon>
        <taxon>Ascomycota</taxon>
        <taxon>Pezizomycotina</taxon>
        <taxon>Sordariomycetes</taxon>
        <taxon>Xylariomycetidae</taxon>
        <taxon>Amphisphaeriales</taxon>
        <taxon>Apiosporaceae</taxon>
        <taxon>Apiospora</taxon>
    </lineage>
</organism>
<reference evidence="2 3" key="1">
    <citation type="journal article" date="2024" name="IMA Fungus">
        <title>Apiospora arundinis, a panoply of carbohydrate-active enzymes and secondary metabolites.</title>
        <authorList>
            <person name="Sorensen T."/>
            <person name="Petersen C."/>
            <person name="Muurmann A.T."/>
            <person name="Christiansen J.V."/>
            <person name="Brundto M.L."/>
            <person name="Overgaard C.K."/>
            <person name="Boysen A.T."/>
            <person name="Wollenberg R.D."/>
            <person name="Larsen T.O."/>
            <person name="Sorensen J.L."/>
            <person name="Nielsen K.L."/>
            <person name="Sondergaard T.E."/>
        </authorList>
    </citation>
    <scope>NUCLEOTIDE SEQUENCE [LARGE SCALE GENOMIC DNA]</scope>
    <source>
        <strain evidence="2 3">AAU 773</strain>
    </source>
</reference>
<accession>A0ABR2JBI4</accession>
<evidence type="ECO:0000313" key="3">
    <source>
        <dbReference type="Proteomes" id="UP001390339"/>
    </source>
</evidence>
<evidence type="ECO:0000256" key="1">
    <source>
        <dbReference type="SAM" id="MobiDB-lite"/>
    </source>
</evidence>
<comment type="caution">
    <text evidence="2">The sequence shown here is derived from an EMBL/GenBank/DDBJ whole genome shotgun (WGS) entry which is preliminary data.</text>
</comment>
<keyword evidence="3" id="KW-1185">Reference proteome</keyword>
<evidence type="ECO:0000313" key="2">
    <source>
        <dbReference type="EMBL" id="KAK8875055.1"/>
    </source>
</evidence>
<proteinExistence type="predicted"/>
<sequence length="345" mass="40115">MIELKQIWVELERSKVRNGSYGKWGFTVYRTDRGTNALFKDYIKHLRGAIESKIIPDENAKPSSDHEEIIKSDEKKIKNEDEKKIEAQEKINKRIKMAHQLYVIEDPAIKGFTTAQVRQHHKRKIQEYLNPELLEDEDPQEQLPTPPRSSLPPDNDEDDDGNSEDGEDKKGKKPYSKPPHKPREEKRVGHVWQDYFIHVNDDVLERFRLARWKQEQLTKNAGLYYAADPDETRIAAVVGEAERSDYRLRRFYCETHQLHVPELEMAWQYVETCALAALYDRLSRRPLGQAQLMVDEEEAARLFGSDGVDGAFRGRPVDEFDAMLDAEDHGPWYEMFCFPPGVNSG</sequence>
<gene>
    <name evidence="2" type="ORF">PGQ11_005569</name>
</gene>
<dbReference type="EMBL" id="JAPCWZ010000003">
    <property type="protein sequence ID" value="KAK8875055.1"/>
    <property type="molecule type" value="Genomic_DNA"/>
</dbReference>
<name>A0ABR2JBI4_9PEZI</name>
<feature type="region of interest" description="Disordered" evidence="1">
    <location>
        <begin position="132"/>
        <end position="185"/>
    </location>
</feature>
<protein>
    <submittedName>
        <fullName evidence="2">Uncharacterized protein</fullName>
    </submittedName>
</protein>
<feature type="compositionally biased region" description="Basic residues" evidence="1">
    <location>
        <begin position="171"/>
        <end position="180"/>
    </location>
</feature>
<dbReference type="Proteomes" id="UP001390339">
    <property type="component" value="Unassembled WGS sequence"/>
</dbReference>